<reference evidence="2" key="1">
    <citation type="journal article" date="2019" name="Int. J. Syst. Evol. Microbiol.">
        <title>The Global Catalogue of Microorganisms (GCM) 10K type strain sequencing project: providing services to taxonomists for standard genome sequencing and annotation.</title>
        <authorList>
            <consortium name="The Broad Institute Genomics Platform"/>
            <consortium name="The Broad Institute Genome Sequencing Center for Infectious Disease"/>
            <person name="Wu L."/>
            <person name="Ma J."/>
        </authorList>
    </citation>
    <scope>NUCLEOTIDE SEQUENCE [LARGE SCALE GENOMIC DNA]</scope>
    <source>
        <strain evidence="2">JCM 14370</strain>
    </source>
</reference>
<gene>
    <name evidence="1" type="ORF">GCM10008938_02860</name>
</gene>
<proteinExistence type="predicted"/>
<name>A0ABQ2CW70_9DEIO</name>
<keyword evidence="2" id="KW-1185">Reference proteome</keyword>
<protein>
    <submittedName>
        <fullName evidence="1">Uncharacterized protein</fullName>
    </submittedName>
</protein>
<dbReference type="Proteomes" id="UP000632222">
    <property type="component" value="Unassembled WGS sequence"/>
</dbReference>
<accession>A0ABQ2CW70</accession>
<organism evidence="1 2">
    <name type="scientific">Deinococcus roseus</name>
    <dbReference type="NCBI Taxonomy" id="392414"/>
    <lineage>
        <taxon>Bacteria</taxon>
        <taxon>Thermotogati</taxon>
        <taxon>Deinococcota</taxon>
        <taxon>Deinococci</taxon>
        <taxon>Deinococcales</taxon>
        <taxon>Deinococcaceae</taxon>
        <taxon>Deinococcus</taxon>
    </lineage>
</organism>
<evidence type="ECO:0000313" key="2">
    <source>
        <dbReference type="Proteomes" id="UP000632222"/>
    </source>
</evidence>
<sequence>MHNLQMTFPHSQQRRLKRLIRKLTRAAQQEGHTLNVLSPEEHRPTFVLQIQASLEAIQNFIRNHFSFTFKDALCSIEIRPI</sequence>
<dbReference type="RefSeq" id="WP_188998708.1">
    <property type="nucleotide sequence ID" value="NZ_BMOD01000001.1"/>
</dbReference>
<evidence type="ECO:0000313" key="1">
    <source>
        <dbReference type="EMBL" id="GGJ20124.1"/>
    </source>
</evidence>
<comment type="caution">
    <text evidence="1">The sequence shown here is derived from an EMBL/GenBank/DDBJ whole genome shotgun (WGS) entry which is preliminary data.</text>
</comment>
<dbReference type="EMBL" id="BMOD01000001">
    <property type="protein sequence ID" value="GGJ20124.1"/>
    <property type="molecule type" value="Genomic_DNA"/>
</dbReference>